<evidence type="ECO:0000256" key="5">
    <source>
        <dbReference type="ARBA" id="ARBA00022840"/>
    </source>
</evidence>
<dbReference type="Gene3D" id="3.40.980.20">
    <property type="entry name" value="Four-carbon acid sugar kinase, nucleotide binding domain"/>
    <property type="match status" value="1"/>
</dbReference>
<dbReference type="SUPFAM" id="SSF142764">
    <property type="entry name" value="YgbK-like"/>
    <property type="match status" value="1"/>
</dbReference>
<evidence type="ECO:0000313" key="9">
    <source>
        <dbReference type="EMBL" id="OOM05873.1"/>
    </source>
</evidence>
<feature type="domain" description="Four-carbon acid sugar kinase nucleotide binding" evidence="8">
    <location>
        <begin position="239"/>
        <end position="407"/>
    </location>
</feature>
<dbReference type="Pfam" id="PF07005">
    <property type="entry name" value="SBD_N"/>
    <property type="match status" value="1"/>
</dbReference>
<evidence type="ECO:0008006" key="11">
    <source>
        <dbReference type="Google" id="ProtNLM"/>
    </source>
</evidence>
<keyword evidence="3" id="KW-0547">Nucleotide-binding</keyword>
<keyword evidence="6" id="KW-0119">Carbohydrate metabolism</keyword>
<protein>
    <recommendedName>
        <fullName evidence="11">Four-carbon acid sugar kinase family protein</fullName>
    </recommendedName>
</protein>
<dbReference type="GO" id="GO:0005524">
    <property type="term" value="F:ATP binding"/>
    <property type="evidence" value="ECO:0007669"/>
    <property type="project" value="UniProtKB-KW"/>
</dbReference>
<evidence type="ECO:0000259" key="8">
    <source>
        <dbReference type="Pfam" id="PF17042"/>
    </source>
</evidence>
<feature type="domain" description="Four-carbon acid sugar kinase N-terminal" evidence="7">
    <location>
        <begin position="4"/>
        <end position="218"/>
    </location>
</feature>
<evidence type="ECO:0000256" key="4">
    <source>
        <dbReference type="ARBA" id="ARBA00022777"/>
    </source>
</evidence>
<dbReference type="InterPro" id="IPR037051">
    <property type="entry name" value="4-carb_acid_sugar_kinase_N_sf"/>
</dbReference>
<evidence type="ECO:0000256" key="3">
    <source>
        <dbReference type="ARBA" id="ARBA00022741"/>
    </source>
</evidence>
<evidence type="ECO:0000256" key="1">
    <source>
        <dbReference type="ARBA" id="ARBA00005715"/>
    </source>
</evidence>
<dbReference type="EMBL" id="LZYZ01000011">
    <property type="protein sequence ID" value="OOM05873.1"/>
    <property type="molecule type" value="Genomic_DNA"/>
</dbReference>
<comment type="caution">
    <text evidence="9">The sequence shown here is derived from an EMBL/GenBank/DDBJ whole genome shotgun (WGS) entry which is preliminary data.</text>
</comment>
<sequence length="426" mass="46472">MIKLLIISDDFTGALDTGVQFAANGAATYVAVDSQIDYTQIASNIEVLVIDAETRHLEKNAAYETVFSIVQKASKFGIPYIMKKTDSAMRGNIGAELMAVMQASGSRCIHFIPGFPQMGRTTVNGIHYINEIPVAESIFGQDPFEPVRYSDIRQIIASQCELETHIMGTSIPESCAPAEGIIVYDSSCDEDIKNIAQKLMKKDEMHLIAGCAGLASKLSQILNLGGEKPRIPEIRSNMLVACGSVNPVSVAQCDDAECKGIPCFRLTPDQKMTPDWAESCDGDEFVQQLYNSSENNHMVILDTNDKENIESTAVYAQKRGVSTEEMRTQIMSVMGGILKRLIDTGFDNTILIMGGDSLIGFIRQAGIKVISPVCEMDCGVVLSQLNYKGKMLNVISKSGGFGKKTLFSDLSQMLLKLNEGKEVVKC</sequence>
<evidence type="ECO:0000313" key="10">
    <source>
        <dbReference type="Proteomes" id="UP000191154"/>
    </source>
</evidence>
<dbReference type="InterPro" id="IPR010737">
    <property type="entry name" value="4-carb_acid_sugar_kinase_N"/>
</dbReference>
<dbReference type="AlphaFoldDB" id="A0A1S8MNW2"/>
<keyword evidence="5" id="KW-0067">ATP-binding</keyword>
<proteinExistence type="inferred from homology"/>
<dbReference type="RefSeq" id="WP_077867406.1">
    <property type="nucleotide sequence ID" value="NZ_LZYZ01000011.1"/>
</dbReference>
<accession>A0A1S8MNW2</accession>
<organism evidence="9 10">
    <name type="scientific">Clostridium saccharobutylicum</name>
    <dbReference type="NCBI Taxonomy" id="169679"/>
    <lineage>
        <taxon>Bacteria</taxon>
        <taxon>Bacillati</taxon>
        <taxon>Bacillota</taxon>
        <taxon>Clostridia</taxon>
        <taxon>Eubacteriales</taxon>
        <taxon>Clostridiaceae</taxon>
        <taxon>Clostridium</taxon>
    </lineage>
</organism>
<comment type="similarity">
    <text evidence="1">Belongs to the four-carbon acid sugar kinase family.</text>
</comment>
<evidence type="ECO:0000256" key="6">
    <source>
        <dbReference type="ARBA" id="ARBA00023277"/>
    </source>
</evidence>
<dbReference type="GO" id="GO:0016301">
    <property type="term" value="F:kinase activity"/>
    <property type="evidence" value="ECO:0007669"/>
    <property type="project" value="UniProtKB-KW"/>
</dbReference>
<dbReference type="InterPro" id="IPR042213">
    <property type="entry name" value="NBD_C_sf"/>
</dbReference>
<reference evidence="9 10" key="1">
    <citation type="submission" date="2016-05" db="EMBL/GenBank/DDBJ databases">
        <title>Microbial solvent formation.</title>
        <authorList>
            <person name="Poehlein A."/>
            <person name="Montoya Solano J.D."/>
            <person name="Flitsch S."/>
            <person name="Krabben P."/>
            <person name="Duerre P."/>
            <person name="Daniel R."/>
        </authorList>
    </citation>
    <scope>NUCLEOTIDE SEQUENCE [LARGE SCALE GENOMIC DNA]</scope>
    <source>
        <strain evidence="9 10">L1-8</strain>
    </source>
</reference>
<dbReference type="Proteomes" id="UP000191154">
    <property type="component" value="Unassembled WGS sequence"/>
</dbReference>
<name>A0A1S8MNW2_CLOSA</name>
<dbReference type="InterPro" id="IPR031475">
    <property type="entry name" value="NBD_C"/>
</dbReference>
<keyword evidence="2" id="KW-0808">Transferase</keyword>
<gene>
    <name evidence="9" type="ORF">CLOSAC_44520</name>
</gene>
<dbReference type="Pfam" id="PF17042">
    <property type="entry name" value="NBD_C"/>
    <property type="match status" value="1"/>
</dbReference>
<evidence type="ECO:0000256" key="2">
    <source>
        <dbReference type="ARBA" id="ARBA00022679"/>
    </source>
</evidence>
<dbReference type="Gene3D" id="3.40.50.10840">
    <property type="entry name" value="Putative sugar-binding, N-terminal domain"/>
    <property type="match status" value="1"/>
</dbReference>
<evidence type="ECO:0000259" key="7">
    <source>
        <dbReference type="Pfam" id="PF07005"/>
    </source>
</evidence>
<keyword evidence="4" id="KW-0418">Kinase</keyword>